<keyword evidence="2" id="KW-1185">Reference proteome</keyword>
<dbReference type="EMBL" id="JAIWYP010000015">
    <property type="protein sequence ID" value="KAH3701674.1"/>
    <property type="molecule type" value="Genomic_DNA"/>
</dbReference>
<organism evidence="1 2">
    <name type="scientific">Dreissena polymorpha</name>
    <name type="common">Zebra mussel</name>
    <name type="synonym">Mytilus polymorpha</name>
    <dbReference type="NCBI Taxonomy" id="45954"/>
    <lineage>
        <taxon>Eukaryota</taxon>
        <taxon>Metazoa</taxon>
        <taxon>Spiralia</taxon>
        <taxon>Lophotrochozoa</taxon>
        <taxon>Mollusca</taxon>
        <taxon>Bivalvia</taxon>
        <taxon>Autobranchia</taxon>
        <taxon>Heteroconchia</taxon>
        <taxon>Euheterodonta</taxon>
        <taxon>Imparidentia</taxon>
        <taxon>Neoheterodontei</taxon>
        <taxon>Myida</taxon>
        <taxon>Dreissenoidea</taxon>
        <taxon>Dreissenidae</taxon>
        <taxon>Dreissena</taxon>
    </lineage>
</organism>
<proteinExistence type="predicted"/>
<accession>A0A9D4BML2</accession>
<evidence type="ECO:0000313" key="1">
    <source>
        <dbReference type="EMBL" id="KAH3701674.1"/>
    </source>
</evidence>
<comment type="caution">
    <text evidence="1">The sequence shown here is derived from an EMBL/GenBank/DDBJ whole genome shotgun (WGS) entry which is preliminary data.</text>
</comment>
<reference evidence="1" key="2">
    <citation type="submission" date="2020-11" db="EMBL/GenBank/DDBJ databases">
        <authorList>
            <person name="McCartney M.A."/>
            <person name="Auch B."/>
            <person name="Kono T."/>
            <person name="Mallez S."/>
            <person name="Becker A."/>
            <person name="Gohl D.M."/>
            <person name="Silverstein K.A.T."/>
            <person name="Koren S."/>
            <person name="Bechman K.B."/>
            <person name="Herman A."/>
            <person name="Abrahante J.E."/>
            <person name="Garbe J."/>
        </authorList>
    </citation>
    <scope>NUCLEOTIDE SEQUENCE</scope>
    <source>
        <strain evidence="1">Duluth1</strain>
        <tissue evidence="1">Whole animal</tissue>
    </source>
</reference>
<evidence type="ECO:0000313" key="2">
    <source>
        <dbReference type="Proteomes" id="UP000828390"/>
    </source>
</evidence>
<name>A0A9D4BML2_DREPO</name>
<reference evidence="1" key="1">
    <citation type="journal article" date="2019" name="bioRxiv">
        <title>The Genome of the Zebra Mussel, Dreissena polymorpha: A Resource for Invasive Species Research.</title>
        <authorList>
            <person name="McCartney M.A."/>
            <person name="Auch B."/>
            <person name="Kono T."/>
            <person name="Mallez S."/>
            <person name="Zhang Y."/>
            <person name="Obille A."/>
            <person name="Becker A."/>
            <person name="Abrahante J.E."/>
            <person name="Garbe J."/>
            <person name="Badalamenti J.P."/>
            <person name="Herman A."/>
            <person name="Mangelson H."/>
            <person name="Liachko I."/>
            <person name="Sullivan S."/>
            <person name="Sone E.D."/>
            <person name="Koren S."/>
            <person name="Silverstein K.A.T."/>
            <person name="Beckman K.B."/>
            <person name="Gohl D.M."/>
        </authorList>
    </citation>
    <scope>NUCLEOTIDE SEQUENCE</scope>
    <source>
        <strain evidence="1">Duluth1</strain>
        <tissue evidence="1">Whole animal</tissue>
    </source>
</reference>
<protein>
    <submittedName>
        <fullName evidence="1">Uncharacterized protein</fullName>
    </submittedName>
</protein>
<dbReference type="Proteomes" id="UP000828390">
    <property type="component" value="Unassembled WGS sequence"/>
</dbReference>
<sequence>MFFGDKFRNILQTLEKLSTGILFIIISLLDCQESVFGRINSRQLLYSNTDAN</sequence>
<dbReference type="AlphaFoldDB" id="A0A9D4BML2"/>
<gene>
    <name evidence="1" type="ORF">DPMN_076665</name>
</gene>